<feature type="transmembrane region" description="Helical" evidence="7">
    <location>
        <begin position="370"/>
        <end position="396"/>
    </location>
</feature>
<evidence type="ECO:0000256" key="6">
    <source>
        <dbReference type="ARBA" id="ARBA00023136"/>
    </source>
</evidence>
<reference evidence="8 9" key="1">
    <citation type="submission" date="2020-10" db="EMBL/GenBank/DDBJ databases">
        <title>Connecting structure to function with the recovery of over 1000 high-quality activated sludge metagenome-assembled genomes encoding full-length rRNA genes using long-read sequencing.</title>
        <authorList>
            <person name="Singleton C.M."/>
            <person name="Petriglieri F."/>
            <person name="Kristensen J.M."/>
            <person name="Kirkegaard R.H."/>
            <person name="Michaelsen T.Y."/>
            <person name="Andersen M.H."/>
            <person name="Karst S.M."/>
            <person name="Dueholm M.S."/>
            <person name="Nielsen P.H."/>
            <person name="Albertsen M."/>
        </authorList>
    </citation>
    <scope>NUCLEOTIDE SEQUENCE [LARGE SCALE GENOMIC DNA]</scope>
    <source>
        <strain evidence="8">OdNE_18-Q3-R46-58_MAXAC.008</strain>
    </source>
</reference>
<dbReference type="GO" id="GO:0005886">
    <property type="term" value="C:plasma membrane"/>
    <property type="evidence" value="ECO:0007669"/>
    <property type="project" value="UniProtKB-SubCell"/>
</dbReference>
<dbReference type="Gene3D" id="1.20.1630.10">
    <property type="entry name" value="Formate dehydrogenase/DMSO reductase domain"/>
    <property type="match status" value="1"/>
</dbReference>
<feature type="transmembrane region" description="Helical" evidence="7">
    <location>
        <begin position="62"/>
        <end position="86"/>
    </location>
</feature>
<dbReference type="NCBIfam" id="NF045798">
    <property type="entry name" value="DsrP"/>
    <property type="match status" value="1"/>
</dbReference>
<feature type="transmembrane region" description="Helical" evidence="7">
    <location>
        <begin position="21"/>
        <end position="42"/>
    </location>
</feature>
<comment type="caution">
    <text evidence="8">The sequence shown here is derived from an EMBL/GenBank/DDBJ whole genome shotgun (WGS) entry which is preliminary data.</text>
</comment>
<protein>
    <submittedName>
        <fullName evidence="8">Polysulfide reductase NrfD</fullName>
    </submittedName>
</protein>
<keyword evidence="6 7" id="KW-0472">Membrane</keyword>
<dbReference type="AlphaFoldDB" id="A0A936F4V3"/>
<feature type="transmembrane region" description="Helical" evidence="7">
    <location>
        <begin position="330"/>
        <end position="350"/>
    </location>
</feature>
<gene>
    <name evidence="8" type="primary">nrfD</name>
    <name evidence="8" type="ORF">IPN91_14910</name>
</gene>
<dbReference type="Proteomes" id="UP000709959">
    <property type="component" value="Unassembled WGS sequence"/>
</dbReference>
<keyword evidence="3" id="KW-1003">Cell membrane</keyword>
<evidence type="ECO:0000256" key="2">
    <source>
        <dbReference type="ARBA" id="ARBA00008929"/>
    </source>
</evidence>
<evidence type="ECO:0000256" key="1">
    <source>
        <dbReference type="ARBA" id="ARBA00004651"/>
    </source>
</evidence>
<evidence type="ECO:0000256" key="7">
    <source>
        <dbReference type="SAM" id="Phobius"/>
    </source>
</evidence>
<dbReference type="InterPro" id="IPR005614">
    <property type="entry name" value="NrfD-like"/>
</dbReference>
<dbReference type="InterPro" id="IPR054823">
    <property type="entry name" value="DsrP-like"/>
</dbReference>
<proteinExistence type="inferred from homology"/>
<comment type="similarity">
    <text evidence="2">Belongs to the NrfD family.</text>
</comment>
<keyword evidence="5 7" id="KW-1133">Transmembrane helix</keyword>
<keyword evidence="4 7" id="KW-0812">Transmembrane</keyword>
<dbReference type="PANTHER" id="PTHR43044:SF2">
    <property type="entry name" value="POLYSULPHIDE REDUCTASE NRFD"/>
    <property type="match status" value="1"/>
</dbReference>
<feature type="transmembrane region" description="Helical" evidence="7">
    <location>
        <begin position="298"/>
        <end position="318"/>
    </location>
</feature>
<evidence type="ECO:0000313" key="9">
    <source>
        <dbReference type="Proteomes" id="UP000709959"/>
    </source>
</evidence>
<evidence type="ECO:0000256" key="5">
    <source>
        <dbReference type="ARBA" id="ARBA00022989"/>
    </source>
</evidence>
<accession>A0A936F4V3</accession>
<name>A0A936F4V3_9BACT</name>
<feature type="transmembrane region" description="Helical" evidence="7">
    <location>
        <begin position="176"/>
        <end position="197"/>
    </location>
</feature>
<evidence type="ECO:0000313" key="8">
    <source>
        <dbReference type="EMBL" id="MBK8573871.1"/>
    </source>
</evidence>
<dbReference type="Pfam" id="PF03916">
    <property type="entry name" value="NrfD"/>
    <property type="match status" value="1"/>
</dbReference>
<feature type="transmembrane region" description="Helical" evidence="7">
    <location>
        <begin position="217"/>
        <end position="236"/>
    </location>
</feature>
<comment type="subcellular location">
    <subcellularLocation>
        <location evidence="1">Cell membrane</location>
        <topology evidence="1">Multi-pass membrane protein</topology>
    </subcellularLocation>
</comment>
<sequence length="419" mass="47102">MLRNFRRFITDTVQIITHGSRYYYAWVGFLLLLIAVGSWAYIGQLNEGLIVTRMRDQVSWGFYIGNFTFLVGVAAAAIMLVIPAYIYDWEPIKEITILGEMLAISALVMCLGFVMVDIGRPDRFWHIMPFVGRLNWPQSMLAWDVLVLNAYLVLNYFVVTYLLYCAYTERHYVKKLVTPLVLLSIPMAVSIHTVTAYLYNGLGARPFWNSAILAPRFLASAFCSGPAILLILLQVLRKTTKLSIKDEAIFKIAELMAYTMGFNLFLTAAESFKELYSGTEHVVYFQYLLFGLKGHNTLVPYAWASILFGFVAFILFLVPKFRTNWKLLNLGCVLIYASVYIEKGMGLIIPGLTPDALGEIYVYTPSFTEIAVAAGIFAIGFLVFTLMLKAAVPMMLGEFTISRGRKATEAPPASDPIQA</sequence>
<feature type="transmembrane region" description="Helical" evidence="7">
    <location>
        <begin position="140"/>
        <end position="164"/>
    </location>
</feature>
<dbReference type="EMBL" id="JADKCH010000033">
    <property type="protein sequence ID" value="MBK8573871.1"/>
    <property type="molecule type" value="Genomic_DNA"/>
</dbReference>
<feature type="transmembrane region" description="Helical" evidence="7">
    <location>
        <begin position="248"/>
        <end position="269"/>
    </location>
</feature>
<dbReference type="PANTHER" id="PTHR43044">
    <property type="match status" value="1"/>
</dbReference>
<feature type="transmembrane region" description="Helical" evidence="7">
    <location>
        <begin position="98"/>
        <end position="120"/>
    </location>
</feature>
<organism evidence="8 9">
    <name type="scientific">Candidatus Geothrix odensensis</name>
    <dbReference type="NCBI Taxonomy" id="2954440"/>
    <lineage>
        <taxon>Bacteria</taxon>
        <taxon>Pseudomonadati</taxon>
        <taxon>Acidobacteriota</taxon>
        <taxon>Holophagae</taxon>
        <taxon>Holophagales</taxon>
        <taxon>Holophagaceae</taxon>
        <taxon>Geothrix</taxon>
    </lineage>
</organism>
<evidence type="ECO:0000256" key="3">
    <source>
        <dbReference type="ARBA" id="ARBA00022475"/>
    </source>
</evidence>
<evidence type="ECO:0000256" key="4">
    <source>
        <dbReference type="ARBA" id="ARBA00022692"/>
    </source>
</evidence>